<dbReference type="InterPro" id="IPR036390">
    <property type="entry name" value="WH_DNA-bd_sf"/>
</dbReference>
<dbReference type="EMBL" id="FOFU01000004">
    <property type="protein sequence ID" value="SEQ42535.1"/>
    <property type="molecule type" value="Genomic_DNA"/>
</dbReference>
<keyword evidence="2" id="KW-0238">DNA-binding</keyword>
<evidence type="ECO:0000256" key="1">
    <source>
        <dbReference type="ARBA" id="ARBA00023015"/>
    </source>
</evidence>
<dbReference type="RefSeq" id="WP_074643179.1">
    <property type="nucleotide sequence ID" value="NZ_AP025286.1"/>
</dbReference>
<dbReference type="GO" id="GO:0003677">
    <property type="term" value="F:DNA binding"/>
    <property type="evidence" value="ECO:0007669"/>
    <property type="project" value="UniProtKB-KW"/>
</dbReference>
<dbReference type="SUPFAM" id="SSF46785">
    <property type="entry name" value="Winged helix' DNA-binding domain"/>
    <property type="match status" value="1"/>
</dbReference>
<evidence type="ECO:0000313" key="5">
    <source>
        <dbReference type="EMBL" id="SEQ42535.1"/>
    </source>
</evidence>
<dbReference type="GO" id="GO:0003700">
    <property type="term" value="F:DNA-binding transcription factor activity"/>
    <property type="evidence" value="ECO:0007669"/>
    <property type="project" value="InterPro"/>
</dbReference>
<dbReference type="PROSITE" id="PS50949">
    <property type="entry name" value="HTH_GNTR"/>
    <property type="match status" value="1"/>
</dbReference>
<dbReference type="Gene3D" id="1.10.10.10">
    <property type="entry name" value="Winged helix-like DNA-binding domain superfamily/Winged helix DNA-binding domain"/>
    <property type="match status" value="1"/>
</dbReference>
<evidence type="ECO:0000256" key="3">
    <source>
        <dbReference type="ARBA" id="ARBA00023163"/>
    </source>
</evidence>
<dbReference type="InterPro" id="IPR000524">
    <property type="entry name" value="Tscrpt_reg_HTH_GntR"/>
</dbReference>
<evidence type="ECO:0000259" key="4">
    <source>
        <dbReference type="PROSITE" id="PS50949"/>
    </source>
</evidence>
<protein>
    <submittedName>
        <fullName evidence="5">GntR family transcriptional regulator</fullName>
    </submittedName>
</protein>
<evidence type="ECO:0000313" key="6">
    <source>
        <dbReference type="Proteomes" id="UP000182360"/>
    </source>
</evidence>
<dbReference type="PANTHER" id="PTHR38445:SF7">
    <property type="entry name" value="GNTR-FAMILY TRANSCRIPTIONAL REGULATOR"/>
    <property type="match status" value="1"/>
</dbReference>
<feature type="domain" description="HTH gntR-type" evidence="4">
    <location>
        <begin position="11"/>
        <end position="79"/>
    </location>
</feature>
<reference evidence="5 6" key="1">
    <citation type="submission" date="2016-10" db="EMBL/GenBank/DDBJ databases">
        <authorList>
            <person name="de Groot N.N."/>
        </authorList>
    </citation>
    <scope>NUCLEOTIDE SEQUENCE [LARGE SCALE GENOMIC DNA]</scope>
    <source>
        <strain evidence="5 6">B25</strain>
    </source>
</reference>
<dbReference type="PANTHER" id="PTHR38445">
    <property type="entry name" value="HTH-TYPE TRANSCRIPTIONAL REPRESSOR YTRA"/>
    <property type="match status" value="1"/>
</dbReference>
<proteinExistence type="predicted"/>
<dbReference type="OrthoDB" id="9801546at2"/>
<gene>
    <name evidence="5" type="ORF">SAMN04487977_104200</name>
</gene>
<dbReference type="AlphaFoldDB" id="A0A1H9FX88"/>
<keyword evidence="6" id="KW-1185">Reference proteome</keyword>
<dbReference type="Pfam" id="PF00392">
    <property type="entry name" value="GntR"/>
    <property type="match status" value="1"/>
</dbReference>
<sequence>MDIVLSQKSDKPIYTQIYEQIANQIMNGEVAAGEKLPPIRTVAVNLRVSVIPVKQAWEQLEREGFISTAVGRGTFVCELEHHEISDKRNSAAEELLSRDVKACREMGLDLDEIIEIVRKNY</sequence>
<keyword evidence="1" id="KW-0805">Transcription regulation</keyword>
<name>A0A1H9FX88_9SPIR</name>
<dbReference type="InterPro" id="IPR036388">
    <property type="entry name" value="WH-like_DNA-bd_sf"/>
</dbReference>
<keyword evidence="3" id="KW-0804">Transcription</keyword>
<dbReference type="STRING" id="163.SAMN04487775_10950"/>
<organism evidence="5 6">
    <name type="scientific">Treponema bryantii</name>
    <dbReference type="NCBI Taxonomy" id="163"/>
    <lineage>
        <taxon>Bacteria</taxon>
        <taxon>Pseudomonadati</taxon>
        <taxon>Spirochaetota</taxon>
        <taxon>Spirochaetia</taxon>
        <taxon>Spirochaetales</taxon>
        <taxon>Treponemataceae</taxon>
        <taxon>Treponema</taxon>
    </lineage>
</organism>
<evidence type="ECO:0000256" key="2">
    <source>
        <dbReference type="ARBA" id="ARBA00023125"/>
    </source>
</evidence>
<dbReference type="SMART" id="SM00345">
    <property type="entry name" value="HTH_GNTR"/>
    <property type="match status" value="1"/>
</dbReference>
<accession>A0A1H9FX88</accession>
<dbReference type="CDD" id="cd07377">
    <property type="entry name" value="WHTH_GntR"/>
    <property type="match status" value="1"/>
</dbReference>
<dbReference type="Proteomes" id="UP000182360">
    <property type="component" value="Unassembled WGS sequence"/>
</dbReference>